<keyword evidence="5 7" id="KW-0234">DNA repair</keyword>
<proteinExistence type="inferred from homology"/>
<feature type="domain" description="Non-structural maintenance of chromosome element 4 C-terminal" evidence="9">
    <location>
        <begin position="241"/>
        <end position="326"/>
    </location>
</feature>
<evidence type="ECO:0000256" key="7">
    <source>
        <dbReference type="RuleBase" id="RU365071"/>
    </source>
</evidence>
<comment type="subcellular location">
    <subcellularLocation>
        <location evidence="1 7">Nucleus</location>
    </subcellularLocation>
</comment>
<keyword evidence="3 7" id="KW-0227">DNA damage</keyword>
<evidence type="ECO:0000256" key="8">
    <source>
        <dbReference type="SAM" id="MobiDB-lite"/>
    </source>
</evidence>
<reference evidence="11 12" key="1">
    <citation type="submission" date="2016-07" db="EMBL/GenBank/DDBJ databases">
        <title>Pervasive Adenine N6-methylation of Active Genes in Fungi.</title>
        <authorList>
            <consortium name="DOE Joint Genome Institute"/>
            <person name="Mondo S.J."/>
            <person name="Dannebaum R.O."/>
            <person name="Kuo R.C."/>
            <person name="Labutti K."/>
            <person name="Haridas S."/>
            <person name="Kuo A."/>
            <person name="Salamov A."/>
            <person name="Ahrendt S.R."/>
            <person name="Lipzen A."/>
            <person name="Sullivan W."/>
            <person name="Andreopoulos W.B."/>
            <person name="Clum A."/>
            <person name="Lindquist E."/>
            <person name="Daum C."/>
            <person name="Ramamoorthy G.K."/>
            <person name="Gryganskyi A."/>
            <person name="Culley D."/>
            <person name="Magnuson J.K."/>
            <person name="James T.Y."/>
            <person name="O'Malley M.A."/>
            <person name="Stajich J.E."/>
            <person name="Spatafora J.W."/>
            <person name="Visel A."/>
            <person name="Grigoriev I.V."/>
        </authorList>
    </citation>
    <scope>NUCLEOTIDE SEQUENCE [LARGE SCALE GENOMIC DNA]</scope>
    <source>
        <strain evidence="11 12">NRRL 1336</strain>
    </source>
</reference>
<organism evidence="11 12">
    <name type="scientific">Absidia repens</name>
    <dbReference type="NCBI Taxonomy" id="90262"/>
    <lineage>
        <taxon>Eukaryota</taxon>
        <taxon>Fungi</taxon>
        <taxon>Fungi incertae sedis</taxon>
        <taxon>Mucoromycota</taxon>
        <taxon>Mucoromycotina</taxon>
        <taxon>Mucoromycetes</taxon>
        <taxon>Mucorales</taxon>
        <taxon>Cunninghamellaceae</taxon>
        <taxon>Absidia</taxon>
    </lineage>
</organism>
<name>A0A1X2IIY3_9FUNG</name>
<dbReference type="GO" id="GO:0006310">
    <property type="term" value="P:DNA recombination"/>
    <property type="evidence" value="ECO:0007669"/>
    <property type="project" value="UniProtKB-UniRule"/>
</dbReference>
<dbReference type="STRING" id="90262.A0A1X2IIY3"/>
<keyword evidence="4 7" id="KW-0233">DNA recombination</keyword>
<evidence type="ECO:0000256" key="4">
    <source>
        <dbReference type="ARBA" id="ARBA00023172"/>
    </source>
</evidence>
<dbReference type="GO" id="GO:0005634">
    <property type="term" value="C:nucleus"/>
    <property type="evidence" value="ECO:0007669"/>
    <property type="project" value="UniProtKB-SubCell"/>
</dbReference>
<dbReference type="GO" id="GO:0030915">
    <property type="term" value="C:Smc5-Smc6 complex"/>
    <property type="evidence" value="ECO:0007669"/>
    <property type="project" value="UniProtKB-UniRule"/>
</dbReference>
<dbReference type="Proteomes" id="UP000193560">
    <property type="component" value="Unassembled WGS sequence"/>
</dbReference>
<gene>
    <name evidence="11" type="ORF">BCR42DRAFT_351600</name>
</gene>
<evidence type="ECO:0000256" key="1">
    <source>
        <dbReference type="ARBA" id="ARBA00004123"/>
    </source>
</evidence>
<feature type="region of interest" description="Disordered" evidence="8">
    <location>
        <begin position="1"/>
        <end position="29"/>
    </location>
</feature>
<dbReference type="InterPro" id="IPR027786">
    <property type="entry name" value="Nse4/EID"/>
</dbReference>
<feature type="compositionally biased region" description="Polar residues" evidence="8">
    <location>
        <begin position="1"/>
        <end position="20"/>
    </location>
</feature>
<evidence type="ECO:0000256" key="5">
    <source>
        <dbReference type="ARBA" id="ARBA00023204"/>
    </source>
</evidence>
<dbReference type="EMBL" id="MCGE01000010">
    <property type="protein sequence ID" value="ORZ17342.1"/>
    <property type="molecule type" value="Genomic_DNA"/>
</dbReference>
<keyword evidence="12" id="KW-1185">Reference proteome</keyword>
<comment type="similarity">
    <text evidence="2 7">Belongs to the NSE4 family.</text>
</comment>
<feature type="domain" description="Nse4/EID protein Nse3/MAGE-binding" evidence="10">
    <location>
        <begin position="110"/>
        <end position="147"/>
    </location>
</feature>
<dbReference type="InterPro" id="IPR014854">
    <property type="entry name" value="Nse4_C"/>
</dbReference>
<evidence type="ECO:0000256" key="3">
    <source>
        <dbReference type="ARBA" id="ARBA00022763"/>
    </source>
</evidence>
<comment type="function">
    <text evidence="7">Component of the SMC5-SMC6 complex, that promotes sister chromatid alignment after DNA damage and facilitates double-stranded DNA breaks (DSBs) repair via homologous recombination between sister chromatids.</text>
</comment>
<dbReference type="GO" id="GO:0006281">
    <property type="term" value="P:DNA repair"/>
    <property type="evidence" value="ECO:0007669"/>
    <property type="project" value="UniProtKB-UniRule"/>
</dbReference>
<comment type="subunit">
    <text evidence="7">Component of the SMC5-SMC6 complex.</text>
</comment>
<evidence type="ECO:0000259" key="10">
    <source>
        <dbReference type="Pfam" id="PF15412"/>
    </source>
</evidence>
<keyword evidence="6 7" id="KW-0539">Nucleus</keyword>
<dbReference type="AlphaFoldDB" id="A0A1X2IIY3"/>
<evidence type="ECO:0000259" key="9">
    <source>
        <dbReference type="Pfam" id="PF08743"/>
    </source>
</evidence>
<evidence type="ECO:0000256" key="6">
    <source>
        <dbReference type="ARBA" id="ARBA00023242"/>
    </source>
</evidence>
<evidence type="ECO:0000256" key="2">
    <source>
        <dbReference type="ARBA" id="ARBA00008997"/>
    </source>
</evidence>
<dbReference type="PANTHER" id="PTHR16140:SF0">
    <property type="entry name" value="NON-STRUCTURAL MAINTENANCE OF CHROMOSOMES ELEMENT 4"/>
    <property type="match status" value="1"/>
</dbReference>
<dbReference type="Pfam" id="PF08743">
    <property type="entry name" value="Nse4_C"/>
    <property type="match status" value="1"/>
</dbReference>
<accession>A0A1X2IIY3</accession>
<protein>
    <recommendedName>
        <fullName evidence="7">Non-structural maintenance of chromosomes element 4</fullName>
    </recommendedName>
</protein>
<dbReference type="OrthoDB" id="361242at2759"/>
<comment type="caution">
    <text evidence="11">The sequence shown here is derived from an EMBL/GenBank/DDBJ whole genome shotgun (WGS) entry which is preliminary data.</text>
</comment>
<dbReference type="PANTHER" id="PTHR16140">
    <property type="entry name" value="NON-STRUCTURAL MAINTENANCE OF CHROMOSOMES ELEMENT 4"/>
    <property type="match status" value="1"/>
</dbReference>
<dbReference type="InterPro" id="IPR029225">
    <property type="entry name" value="Nse4_Nse3-bd"/>
</dbReference>
<evidence type="ECO:0000313" key="12">
    <source>
        <dbReference type="Proteomes" id="UP000193560"/>
    </source>
</evidence>
<evidence type="ECO:0000313" key="11">
    <source>
        <dbReference type="EMBL" id="ORZ17342.1"/>
    </source>
</evidence>
<dbReference type="Pfam" id="PF15412">
    <property type="entry name" value="Nse4-Nse3_bdg"/>
    <property type="match status" value="1"/>
</dbReference>
<sequence>MSVGNGSTSQLNTQEGASGSNNNNNNAPLDENMVALRQALQQDRDTDQYDPAQDKEVRRKLRQDYRQLIQFTEDHRKEYANLTDHGLEETLNRANLLFTSVKNTQEGALDSKLLVLSAEITTQRARNLRMDNHLFSTDEYISKLKTLCAPGRSSQLEWDWRKLGRRAAQYSGRCQSTGFMLGPLSVEKKIRKVTKQIRLTKNKEDLVQPSKLEQGDVQQQTNETSANVNAIYALLLEQGPTNYFKFITNPESFSQTVENMFYVSFLIRNSVAGIDDTSGQPILSTRNHPTMEELVGGLSKKQIIMSLSIPLWKEIIDTYDIRETIIPTREKQAAMAEGKWY</sequence>